<evidence type="ECO:0000313" key="2">
    <source>
        <dbReference type="Proteomes" id="UP000182737"/>
    </source>
</evidence>
<dbReference type="EMBL" id="FORI01000007">
    <property type="protein sequence ID" value="SFI87868.1"/>
    <property type="molecule type" value="Genomic_DNA"/>
</dbReference>
<name>A0A1I3LSW7_9SPIR</name>
<dbReference type="RefSeq" id="WP_083425771.1">
    <property type="nucleotide sequence ID" value="NZ_FORI01000007.1"/>
</dbReference>
<evidence type="ECO:0000313" key="1">
    <source>
        <dbReference type="EMBL" id="SFI87868.1"/>
    </source>
</evidence>
<gene>
    <name evidence="1" type="ORF">SAMN04487775_107177</name>
</gene>
<dbReference type="AlphaFoldDB" id="A0A1I3LSW7"/>
<protein>
    <submittedName>
        <fullName evidence="1">PcfJ-like protein</fullName>
    </submittedName>
</protein>
<organism evidence="1 2">
    <name type="scientific">Treponema bryantii</name>
    <dbReference type="NCBI Taxonomy" id="163"/>
    <lineage>
        <taxon>Bacteria</taxon>
        <taxon>Pseudomonadati</taxon>
        <taxon>Spirochaetota</taxon>
        <taxon>Spirochaetia</taxon>
        <taxon>Spirochaetales</taxon>
        <taxon>Treponemataceae</taxon>
        <taxon>Treponema</taxon>
    </lineage>
</organism>
<accession>A0A1I3LSW7</accession>
<keyword evidence="2" id="KW-1185">Reference proteome</keyword>
<sequence length="525" mass="61076">MERYWSYNIKKNNYIPIVSEPLSAFPTIIDTKRKKVWCRSCHRWENILAISQNVLKTGCGKLYAGPFTRDDSIFCYGYDISRRDRNYTIKVQSQMVATNYRRLLDNIYDLDLNKKVLYRNGKEVYFQEDISESLCQEITKQLIDEIGDDYKKKFGIKPSVTSSLNGFSVLLGYMLCPFNVNFFTIARHWGLNPKDSDFTSMSSGDTPDAENEMFASLGIRPTKSIRKLYQKYPQGIIGYAAAKDLGITDVNLLMKSTTSKWYAFFKFYMITISEGYIYYPVRRALMQFTQDMLALSNQKTVWNSLDRTINYLVDKTIPDFYVTDGIHLYTGCSPHLTEREKHQILSEGFNRYTHDFLMRRNNAFGEDIAIERRTGADAAEIQRAAEHNEQFNLEQQFLNLEYKAGEAFKTNSKKERVPVPDEERYCFYVAKNSLTLKIIGSEMRNCVGWGYAEAVRERRATIVYAMHNGKYKICIEVTPDFTIRQAFGPCNNELDGEAFEAYSEWCQEKHIVRRNAFSIHCAPRR</sequence>
<reference evidence="2" key="1">
    <citation type="submission" date="2016-10" db="EMBL/GenBank/DDBJ databases">
        <authorList>
            <person name="Varghese N."/>
            <person name="Submissions S."/>
        </authorList>
    </citation>
    <scope>NUCLEOTIDE SEQUENCE [LARGE SCALE GENOMIC DNA]</scope>
    <source>
        <strain evidence="2">XBD1002</strain>
    </source>
</reference>
<dbReference type="Proteomes" id="UP000182737">
    <property type="component" value="Unassembled WGS sequence"/>
</dbReference>
<dbReference type="OrthoDB" id="1660386at2"/>
<proteinExistence type="predicted"/>